<dbReference type="AlphaFoldDB" id="A0AAD9KKN8"/>
<protein>
    <submittedName>
        <fullName evidence="1">Uncharacterized protein</fullName>
    </submittedName>
</protein>
<gene>
    <name evidence="1" type="ORF">NP493_898g00041</name>
</gene>
<evidence type="ECO:0000313" key="1">
    <source>
        <dbReference type="EMBL" id="KAK2173082.1"/>
    </source>
</evidence>
<proteinExistence type="predicted"/>
<keyword evidence="2" id="KW-1185">Reference proteome</keyword>
<evidence type="ECO:0000313" key="2">
    <source>
        <dbReference type="Proteomes" id="UP001209878"/>
    </source>
</evidence>
<sequence length="173" mass="19679">MAHRKAFKWTDETYSMQEFIETFGHNLPVVMFIIVGWMGRDEEHEFSGDQASLHYSLTLIYLISAVKRQRRIVTKHSSGYFVSIPTGTSKKVDIFFPDGKETRSASVRDVAKAFKANVKGSVSMTFVNDEKVSFTFGPDDGAEINFGKMKVVDVYEERYLVAHSVFDGMSYTM</sequence>
<comment type="caution">
    <text evidence="1">The sequence shown here is derived from an EMBL/GenBank/DDBJ whole genome shotgun (WGS) entry which is preliminary data.</text>
</comment>
<organism evidence="1 2">
    <name type="scientific">Ridgeia piscesae</name>
    <name type="common">Tubeworm</name>
    <dbReference type="NCBI Taxonomy" id="27915"/>
    <lineage>
        <taxon>Eukaryota</taxon>
        <taxon>Metazoa</taxon>
        <taxon>Spiralia</taxon>
        <taxon>Lophotrochozoa</taxon>
        <taxon>Annelida</taxon>
        <taxon>Polychaeta</taxon>
        <taxon>Sedentaria</taxon>
        <taxon>Canalipalpata</taxon>
        <taxon>Sabellida</taxon>
        <taxon>Siboglinidae</taxon>
        <taxon>Ridgeia</taxon>
    </lineage>
</organism>
<reference evidence="1" key="1">
    <citation type="journal article" date="2023" name="Mol. Biol. Evol.">
        <title>Third-Generation Sequencing Reveals the Adaptive Role of the Epigenome in Three Deep-Sea Polychaetes.</title>
        <authorList>
            <person name="Perez M."/>
            <person name="Aroh O."/>
            <person name="Sun Y."/>
            <person name="Lan Y."/>
            <person name="Juniper S.K."/>
            <person name="Young C.R."/>
            <person name="Angers B."/>
            <person name="Qian P.Y."/>
        </authorList>
    </citation>
    <scope>NUCLEOTIDE SEQUENCE</scope>
    <source>
        <strain evidence="1">R07B-5</strain>
    </source>
</reference>
<dbReference type="EMBL" id="JAODUO010000906">
    <property type="protein sequence ID" value="KAK2173082.1"/>
    <property type="molecule type" value="Genomic_DNA"/>
</dbReference>
<name>A0AAD9KKN8_RIDPI</name>
<dbReference type="Proteomes" id="UP001209878">
    <property type="component" value="Unassembled WGS sequence"/>
</dbReference>
<accession>A0AAD9KKN8</accession>